<dbReference type="SMART" id="SM00198">
    <property type="entry name" value="SCP"/>
    <property type="match status" value="1"/>
</dbReference>
<keyword evidence="3" id="KW-1185">Reference proteome</keyword>
<organism evidence="2 3">
    <name type="scientific">Ancylostoma duodenale</name>
    <dbReference type="NCBI Taxonomy" id="51022"/>
    <lineage>
        <taxon>Eukaryota</taxon>
        <taxon>Metazoa</taxon>
        <taxon>Ecdysozoa</taxon>
        <taxon>Nematoda</taxon>
        <taxon>Chromadorea</taxon>
        <taxon>Rhabditida</taxon>
        <taxon>Rhabditina</taxon>
        <taxon>Rhabditomorpha</taxon>
        <taxon>Strongyloidea</taxon>
        <taxon>Ancylostomatidae</taxon>
        <taxon>Ancylostomatinae</taxon>
        <taxon>Ancylostoma</taxon>
    </lineage>
</organism>
<dbReference type="SUPFAM" id="SSF55797">
    <property type="entry name" value="PR-1-like"/>
    <property type="match status" value="1"/>
</dbReference>
<dbReference type="PANTHER" id="PTHR10334">
    <property type="entry name" value="CYSTEINE-RICH SECRETORY PROTEIN-RELATED"/>
    <property type="match status" value="1"/>
</dbReference>
<evidence type="ECO:0000313" key="3">
    <source>
        <dbReference type="Proteomes" id="UP000054047"/>
    </source>
</evidence>
<evidence type="ECO:0000259" key="1">
    <source>
        <dbReference type="SMART" id="SM00198"/>
    </source>
</evidence>
<dbReference type="Proteomes" id="UP000054047">
    <property type="component" value="Unassembled WGS sequence"/>
</dbReference>
<dbReference type="InterPro" id="IPR001283">
    <property type="entry name" value="CRISP-related"/>
</dbReference>
<dbReference type="CDD" id="cd05380">
    <property type="entry name" value="CAP_euk"/>
    <property type="match status" value="1"/>
</dbReference>
<dbReference type="EMBL" id="KN726540">
    <property type="protein sequence ID" value="KIH67869.1"/>
    <property type="molecule type" value="Genomic_DNA"/>
</dbReference>
<dbReference type="AlphaFoldDB" id="A0A0C2H8H8"/>
<dbReference type="InterPro" id="IPR035940">
    <property type="entry name" value="CAP_sf"/>
</dbReference>
<dbReference type="InterPro" id="IPR014044">
    <property type="entry name" value="CAP_dom"/>
</dbReference>
<name>A0A0C2H8H8_9BILA</name>
<dbReference type="OrthoDB" id="5808552at2759"/>
<accession>A0A0C2H8H8</accession>
<dbReference type="Gene3D" id="3.40.33.10">
    <property type="entry name" value="CAP"/>
    <property type="match status" value="1"/>
</dbReference>
<protein>
    <submittedName>
        <fullName evidence="2">SCP-like protein</fullName>
    </submittedName>
</protein>
<dbReference type="Pfam" id="PF00188">
    <property type="entry name" value="CAP"/>
    <property type="match status" value="1"/>
</dbReference>
<sequence>MNDDMRQRILEKHNEYRYSLVFGLVRMKKGFARRASRMRQLEYDCEAEKSAYFSALYSCDAPPYSMDDYDENIYVMERTSDITEIASAAVSWWNEIKRVVLDQKDRKNDYSSNLKIPNFANMVWDTREKVGCAAAKCSNGKTHVVCHYAPKLRGEGKRMYWMGPPCARCSDYGSEFECLERKGFCVKDFAPQ</sequence>
<proteinExistence type="predicted"/>
<gene>
    <name evidence="2" type="ORF">ANCDUO_01791</name>
</gene>
<evidence type="ECO:0000313" key="2">
    <source>
        <dbReference type="EMBL" id="KIH67869.1"/>
    </source>
</evidence>
<feature type="domain" description="SCP" evidence="1">
    <location>
        <begin position="4"/>
        <end position="156"/>
    </location>
</feature>
<reference evidence="2 3" key="1">
    <citation type="submission" date="2013-12" db="EMBL/GenBank/DDBJ databases">
        <title>Draft genome of the parsitic nematode Ancylostoma duodenale.</title>
        <authorList>
            <person name="Mitreva M."/>
        </authorList>
    </citation>
    <scope>NUCLEOTIDE SEQUENCE [LARGE SCALE GENOMIC DNA]</scope>
    <source>
        <strain evidence="2 3">Zhejiang</strain>
    </source>
</reference>